<evidence type="ECO:0000313" key="2">
    <source>
        <dbReference type="EMBL" id="CAA9504487.1"/>
    </source>
</evidence>
<proteinExistence type="predicted"/>
<dbReference type="AlphaFoldDB" id="A0A6J4ST10"/>
<gene>
    <name evidence="2" type="ORF">AVDCRST_MAG44-1012</name>
</gene>
<feature type="non-terminal residue" evidence="2">
    <location>
        <position position="43"/>
    </location>
</feature>
<accession>A0A6J4ST10</accession>
<protein>
    <submittedName>
        <fullName evidence="2">Uncharacterized protein</fullName>
    </submittedName>
</protein>
<reference evidence="2" key="1">
    <citation type="submission" date="2020-02" db="EMBL/GenBank/DDBJ databases">
        <authorList>
            <person name="Meier V. D."/>
        </authorList>
    </citation>
    <scope>NUCLEOTIDE SEQUENCE</scope>
    <source>
        <strain evidence="2">AVDCRST_MAG44</strain>
    </source>
</reference>
<name>A0A6J4ST10_9SPHN</name>
<feature type="region of interest" description="Disordered" evidence="1">
    <location>
        <begin position="13"/>
        <end position="43"/>
    </location>
</feature>
<feature type="compositionally biased region" description="Polar residues" evidence="1">
    <location>
        <begin position="16"/>
        <end position="32"/>
    </location>
</feature>
<evidence type="ECO:0000256" key="1">
    <source>
        <dbReference type="SAM" id="MobiDB-lite"/>
    </source>
</evidence>
<organism evidence="2">
    <name type="scientific">uncultured Sphingomonas sp</name>
    <dbReference type="NCBI Taxonomy" id="158754"/>
    <lineage>
        <taxon>Bacteria</taxon>
        <taxon>Pseudomonadati</taxon>
        <taxon>Pseudomonadota</taxon>
        <taxon>Alphaproteobacteria</taxon>
        <taxon>Sphingomonadales</taxon>
        <taxon>Sphingomonadaceae</taxon>
        <taxon>Sphingomonas</taxon>
        <taxon>environmental samples</taxon>
    </lineage>
</organism>
<feature type="non-terminal residue" evidence="2">
    <location>
        <position position="1"/>
    </location>
</feature>
<sequence>AYNQEWRIEARFRGHGSSQAARDCQQGRQSQPWRWPQGRFKPV</sequence>
<dbReference type="EMBL" id="CADCVY010000069">
    <property type="protein sequence ID" value="CAA9504487.1"/>
    <property type="molecule type" value="Genomic_DNA"/>
</dbReference>